<sequence length="171" mass="19064">MLPNHPYRILTVCTGNICRSPIAEVVLAERFAANGLQDRVVIDSGAISSEELGNPMDPRARKVLLAHGYPDHRHSARQVDPAWLGERDLVLAMTSGHAAALRRLAVTDEERLRIRLYREFDPASPQGVSEQELDINDPWYGDMTDFEQTISYIEAGADPIVDFVRARIEAG</sequence>
<keyword evidence="3 6" id="KW-0378">Hydrolase</keyword>
<organism evidence="6 7">
    <name type="scientific">Saxibacter everestensis</name>
    <dbReference type="NCBI Taxonomy" id="2909229"/>
    <lineage>
        <taxon>Bacteria</taxon>
        <taxon>Bacillati</taxon>
        <taxon>Actinomycetota</taxon>
        <taxon>Actinomycetes</taxon>
        <taxon>Micrococcales</taxon>
        <taxon>Brevibacteriaceae</taxon>
        <taxon>Saxibacter</taxon>
    </lineage>
</organism>
<name>A0ABY8QSF0_9MICO</name>
<dbReference type="InterPro" id="IPR050438">
    <property type="entry name" value="LMW_PTPase"/>
</dbReference>
<dbReference type="Proteomes" id="UP001209083">
    <property type="component" value="Chromosome"/>
</dbReference>
<evidence type="ECO:0000313" key="7">
    <source>
        <dbReference type="Proteomes" id="UP001209083"/>
    </source>
</evidence>
<dbReference type="Pfam" id="PF01451">
    <property type="entry name" value="LMWPc"/>
    <property type="match status" value="1"/>
</dbReference>
<dbReference type="PANTHER" id="PTHR11717:SF7">
    <property type="entry name" value="LOW MOLECULAR WEIGHT PHOSPHOTYROSINE PROTEIN PHOSPHATASE"/>
    <property type="match status" value="1"/>
</dbReference>
<keyword evidence="4" id="KW-0904">Protein phosphatase</keyword>
<dbReference type="EC" id="3.1.3.48" evidence="2"/>
<proteinExistence type="inferred from homology"/>
<evidence type="ECO:0000256" key="3">
    <source>
        <dbReference type="ARBA" id="ARBA00022801"/>
    </source>
</evidence>
<reference evidence="6 7" key="1">
    <citation type="submission" date="2023-05" db="EMBL/GenBank/DDBJ databases">
        <title>Lithophilousrod everest ZFBP1038 complete genpme.</title>
        <authorList>
            <person name="Tian M."/>
        </authorList>
    </citation>
    <scope>NUCLEOTIDE SEQUENCE [LARGE SCALE GENOMIC DNA]</scope>
    <source>
        <strain evidence="6 7">ZFBP1038</strain>
    </source>
</reference>
<accession>A0ABY8QSF0</accession>
<protein>
    <recommendedName>
        <fullName evidence="2">protein-tyrosine-phosphatase</fullName>
        <ecNumber evidence="2">3.1.3.48</ecNumber>
    </recommendedName>
</protein>
<evidence type="ECO:0000313" key="6">
    <source>
        <dbReference type="EMBL" id="WGW11244.1"/>
    </source>
</evidence>
<dbReference type="EMBL" id="CP090958">
    <property type="protein sequence ID" value="WGW11244.1"/>
    <property type="molecule type" value="Genomic_DNA"/>
</dbReference>
<dbReference type="SMART" id="SM00226">
    <property type="entry name" value="LMWPc"/>
    <property type="match status" value="1"/>
</dbReference>
<evidence type="ECO:0000259" key="5">
    <source>
        <dbReference type="SMART" id="SM00226"/>
    </source>
</evidence>
<evidence type="ECO:0000256" key="2">
    <source>
        <dbReference type="ARBA" id="ARBA00013064"/>
    </source>
</evidence>
<dbReference type="RefSeq" id="WP_349638029.1">
    <property type="nucleotide sequence ID" value="NZ_CP090958.1"/>
</dbReference>
<gene>
    <name evidence="6" type="ORF">LWF01_14270</name>
</gene>
<evidence type="ECO:0000256" key="1">
    <source>
        <dbReference type="ARBA" id="ARBA00011063"/>
    </source>
</evidence>
<feature type="domain" description="Phosphotyrosine protein phosphatase I" evidence="5">
    <location>
        <begin position="7"/>
        <end position="163"/>
    </location>
</feature>
<dbReference type="CDD" id="cd16343">
    <property type="entry name" value="LMWPTP"/>
    <property type="match status" value="1"/>
</dbReference>
<dbReference type="GO" id="GO:0004725">
    <property type="term" value="F:protein tyrosine phosphatase activity"/>
    <property type="evidence" value="ECO:0007669"/>
    <property type="project" value="UniProtKB-EC"/>
</dbReference>
<comment type="similarity">
    <text evidence="1">Belongs to the low molecular weight phosphotyrosine protein phosphatase family.</text>
</comment>
<dbReference type="Gene3D" id="3.40.50.2300">
    <property type="match status" value="1"/>
</dbReference>
<dbReference type="InterPro" id="IPR023485">
    <property type="entry name" value="Ptyr_pPase"/>
</dbReference>
<dbReference type="InterPro" id="IPR017867">
    <property type="entry name" value="Tyr_phospatase_low_mol_wt"/>
</dbReference>
<evidence type="ECO:0000256" key="4">
    <source>
        <dbReference type="ARBA" id="ARBA00022912"/>
    </source>
</evidence>
<dbReference type="PRINTS" id="PR00719">
    <property type="entry name" value="LMWPTPASE"/>
</dbReference>
<keyword evidence="7" id="KW-1185">Reference proteome</keyword>
<dbReference type="InterPro" id="IPR036196">
    <property type="entry name" value="Ptyr_pPase_sf"/>
</dbReference>
<dbReference type="PANTHER" id="PTHR11717">
    <property type="entry name" value="LOW MOLECULAR WEIGHT PROTEIN TYROSINE PHOSPHATASE"/>
    <property type="match status" value="1"/>
</dbReference>
<dbReference type="SUPFAM" id="SSF52788">
    <property type="entry name" value="Phosphotyrosine protein phosphatases I"/>
    <property type="match status" value="1"/>
</dbReference>